<dbReference type="PROSITE" id="PS50847">
    <property type="entry name" value="GRAM_POS_ANCHORING"/>
    <property type="match status" value="1"/>
</dbReference>
<evidence type="ECO:0000256" key="7">
    <source>
        <dbReference type="SAM" id="SignalP"/>
    </source>
</evidence>
<dbReference type="Gene3D" id="1.10.150.480">
    <property type="match status" value="1"/>
</dbReference>
<dbReference type="InterPro" id="IPR023849">
    <property type="entry name" value="TQXA_dom"/>
</dbReference>
<name>A0A2S6GL69_9PSEU</name>
<keyword evidence="6" id="KW-1133">Transmembrane helix</keyword>
<evidence type="ECO:0000256" key="4">
    <source>
        <dbReference type="ARBA" id="ARBA00023088"/>
    </source>
</evidence>
<evidence type="ECO:0000256" key="6">
    <source>
        <dbReference type="SAM" id="Phobius"/>
    </source>
</evidence>
<evidence type="ECO:0000256" key="2">
    <source>
        <dbReference type="ARBA" id="ARBA00022525"/>
    </source>
</evidence>
<keyword evidence="6" id="KW-0472">Membrane</keyword>
<keyword evidence="3 7" id="KW-0732">Signal</keyword>
<protein>
    <submittedName>
        <fullName evidence="9">LPXTG-motif cell wall-anchored protein/TQXA domain-containing protein</fullName>
    </submittedName>
</protein>
<reference evidence="9 10" key="1">
    <citation type="submission" date="2018-02" db="EMBL/GenBank/DDBJ databases">
        <title>Genomic Encyclopedia of Archaeal and Bacterial Type Strains, Phase II (KMG-II): from individual species to whole genera.</title>
        <authorList>
            <person name="Goeker M."/>
        </authorList>
    </citation>
    <scope>NUCLEOTIDE SEQUENCE [LARGE SCALE GENOMIC DNA]</scope>
    <source>
        <strain evidence="9 10">YU 961-1</strain>
    </source>
</reference>
<keyword evidence="6" id="KW-0812">Transmembrane</keyword>
<feature type="region of interest" description="Disordered" evidence="5">
    <location>
        <begin position="330"/>
        <end position="365"/>
    </location>
</feature>
<evidence type="ECO:0000256" key="5">
    <source>
        <dbReference type="SAM" id="MobiDB-lite"/>
    </source>
</evidence>
<evidence type="ECO:0000259" key="8">
    <source>
        <dbReference type="PROSITE" id="PS50847"/>
    </source>
</evidence>
<dbReference type="InterPro" id="IPR013552">
    <property type="entry name" value="Thioester_dom"/>
</dbReference>
<proteinExistence type="predicted"/>
<feature type="chain" id="PRO_5038524101" evidence="7">
    <location>
        <begin position="25"/>
        <end position="402"/>
    </location>
</feature>
<feature type="region of interest" description="Disordered" evidence="5">
    <location>
        <begin position="208"/>
        <end position="230"/>
    </location>
</feature>
<keyword evidence="1" id="KW-0134">Cell wall</keyword>
<gene>
    <name evidence="9" type="ORF">CLV40_112161</name>
</gene>
<feature type="signal peptide" evidence="7">
    <location>
        <begin position="1"/>
        <end position="24"/>
    </location>
</feature>
<evidence type="ECO:0000256" key="1">
    <source>
        <dbReference type="ARBA" id="ARBA00022512"/>
    </source>
</evidence>
<dbReference type="InterPro" id="IPR006311">
    <property type="entry name" value="TAT_signal"/>
</dbReference>
<dbReference type="Proteomes" id="UP000239203">
    <property type="component" value="Unassembled WGS sequence"/>
</dbReference>
<feature type="compositionally biased region" description="Low complexity" evidence="5">
    <location>
        <begin position="332"/>
        <end position="359"/>
    </location>
</feature>
<dbReference type="Pfam" id="PF00746">
    <property type="entry name" value="Gram_pos_anchor"/>
    <property type="match status" value="1"/>
</dbReference>
<dbReference type="AlphaFoldDB" id="A0A2S6GL69"/>
<dbReference type="NCBIfam" id="TIGR01167">
    <property type="entry name" value="LPXTG_anchor"/>
    <property type="match status" value="1"/>
</dbReference>
<dbReference type="NCBIfam" id="TIGR03934">
    <property type="entry name" value="TQXA_dom"/>
    <property type="match status" value="1"/>
</dbReference>
<feature type="transmembrane region" description="Helical" evidence="6">
    <location>
        <begin position="374"/>
        <end position="395"/>
    </location>
</feature>
<dbReference type="InterPro" id="IPR019931">
    <property type="entry name" value="LPXTG_anchor"/>
</dbReference>
<evidence type="ECO:0000256" key="3">
    <source>
        <dbReference type="ARBA" id="ARBA00022729"/>
    </source>
</evidence>
<dbReference type="EMBL" id="PTIX01000012">
    <property type="protein sequence ID" value="PPK65896.1"/>
    <property type="molecule type" value="Genomic_DNA"/>
</dbReference>
<dbReference type="Pfam" id="PF08341">
    <property type="entry name" value="TED"/>
    <property type="match status" value="1"/>
</dbReference>
<keyword evidence="2" id="KW-0964">Secreted</keyword>
<organism evidence="9 10">
    <name type="scientific">Actinokineospora auranticolor</name>
    <dbReference type="NCBI Taxonomy" id="155976"/>
    <lineage>
        <taxon>Bacteria</taxon>
        <taxon>Bacillati</taxon>
        <taxon>Actinomycetota</taxon>
        <taxon>Actinomycetes</taxon>
        <taxon>Pseudonocardiales</taxon>
        <taxon>Pseudonocardiaceae</taxon>
        <taxon>Actinokineospora</taxon>
    </lineage>
</organism>
<dbReference type="RefSeq" id="WP_181043650.1">
    <property type="nucleotide sequence ID" value="NZ_CP154825.1"/>
</dbReference>
<evidence type="ECO:0000313" key="9">
    <source>
        <dbReference type="EMBL" id="PPK65896.1"/>
    </source>
</evidence>
<accession>A0A2S6GL69</accession>
<keyword evidence="4" id="KW-0572">Peptidoglycan-anchor</keyword>
<sequence>MASRRNLARVGAAVAAAAVFGAIAAIPASAEAAKGTLHEEAAEQGLFVHLTHGGKKFDLRANLLKFELSDGKFLQVYCVGAEIAWSHETNIMKEVPWDSYPGADDSLFKQYAGKINWVLHNGYPVNDEAYFNAKNLPNRAAGETIERAEVIAATQAAIWHFSDGLDLDEENSSGGVPGETAKTDDDKDVYAVYKYLIDNAKDIGEPEKGELKVAPSKRSGKPGDKIGPFKVSSNGTIKGLDVNLPEGVKVVDKDGKAITTVKDGTEIYLQIPADAKDGKGSFSVTGEGPAIEVGRLFVGKNREGEEAQPLIVAGTETVPLKAVGEADWAKGTTPTTTTTAPTTTAPTTTVPPTTTTVAPAPQPSNNLPDTGANILVPVLVGVGLLGAGAGALLYVRHRRNAA</sequence>
<feature type="domain" description="Gram-positive cocci surface proteins LPxTG" evidence="8">
    <location>
        <begin position="367"/>
        <end position="402"/>
    </location>
</feature>
<keyword evidence="10" id="KW-1185">Reference proteome</keyword>
<evidence type="ECO:0000313" key="10">
    <source>
        <dbReference type="Proteomes" id="UP000239203"/>
    </source>
</evidence>
<dbReference type="PROSITE" id="PS51318">
    <property type="entry name" value="TAT"/>
    <property type="match status" value="1"/>
</dbReference>
<comment type="caution">
    <text evidence="9">The sequence shown here is derived from an EMBL/GenBank/DDBJ whole genome shotgun (WGS) entry which is preliminary data.</text>
</comment>